<keyword evidence="4" id="KW-1185">Reference proteome</keyword>
<dbReference type="EMBL" id="BOSL01000017">
    <property type="protein sequence ID" value="GIP55280.1"/>
    <property type="molecule type" value="Genomic_DNA"/>
</dbReference>
<comment type="similarity">
    <text evidence="1">Belongs to the DinB family.</text>
</comment>
<dbReference type="Gene3D" id="1.20.120.450">
    <property type="entry name" value="dinb family like domain"/>
    <property type="match status" value="1"/>
</dbReference>
<dbReference type="Proteomes" id="UP000679992">
    <property type="component" value="Unassembled WGS sequence"/>
</dbReference>
<protein>
    <recommendedName>
        <fullName evidence="5">Damage-inducible protein DinB</fullName>
    </recommendedName>
</protein>
<dbReference type="Pfam" id="PF05163">
    <property type="entry name" value="DinB"/>
    <property type="match status" value="1"/>
</dbReference>
<dbReference type="SUPFAM" id="SSF109854">
    <property type="entry name" value="DinB/YfiT-like putative metalloenzymes"/>
    <property type="match status" value="1"/>
</dbReference>
<dbReference type="InterPro" id="IPR007837">
    <property type="entry name" value="DinB"/>
</dbReference>
<evidence type="ECO:0000256" key="1">
    <source>
        <dbReference type="ARBA" id="ARBA00008635"/>
    </source>
</evidence>
<keyword evidence="2" id="KW-0479">Metal-binding</keyword>
<evidence type="ECO:0000313" key="3">
    <source>
        <dbReference type="EMBL" id="GIP55280.1"/>
    </source>
</evidence>
<accession>A0ABQ4MH10</accession>
<evidence type="ECO:0000256" key="2">
    <source>
        <dbReference type="ARBA" id="ARBA00022723"/>
    </source>
</evidence>
<reference evidence="3 4" key="1">
    <citation type="submission" date="2021-03" db="EMBL/GenBank/DDBJ databases">
        <title>Antimicrobial resistance genes in bacteria isolated from Japanese honey, and their potential for conferring macrolide and lincosamide resistance in the American foulbrood pathogen Paenibacillus larvae.</title>
        <authorList>
            <person name="Okamoto M."/>
            <person name="Kumagai M."/>
            <person name="Kanamori H."/>
            <person name="Takamatsu D."/>
        </authorList>
    </citation>
    <scope>NUCLEOTIDE SEQUENCE [LARGE SCALE GENOMIC DNA]</scope>
    <source>
        <strain evidence="3 4">J42TS3</strain>
    </source>
</reference>
<name>A0ABQ4MH10_9BACL</name>
<dbReference type="RefSeq" id="WP_211021032.1">
    <property type="nucleotide sequence ID" value="NZ_BOSL01000017.1"/>
</dbReference>
<evidence type="ECO:0000313" key="4">
    <source>
        <dbReference type="Proteomes" id="UP000679992"/>
    </source>
</evidence>
<comment type="caution">
    <text evidence="3">The sequence shown here is derived from an EMBL/GenBank/DDBJ whole genome shotgun (WGS) entry which is preliminary data.</text>
</comment>
<organism evidence="3 4">
    <name type="scientific">Paenibacillus vini</name>
    <dbReference type="NCBI Taxonomy" id="1476024"/>
    <lineage>
        <taxon>Bacteria</taxon>
        <taxon>Bacillati</taxon>
        <taxon>Bacillota</taxon>
        <taxon>Bacilli</taxon>
        <taxon>Bacillales</taxon>
        <taxon>Paenibacillaceae</taxon>
        <taxon>Paenibacillus</taxon>
    </lineage>
</organism>
<dbReference type="InterPro" id="IPR034660">
    <property type="entry name" value="DinB/YfiT-like"/>
</dbReference>
<gene>
    <name evidence="3" type="ORF">J42TS3_43150</name>
</gene>
<evidence type="ECO:0008006" key="5">
    <source>
        <dbReference type="Google" id="ProtNLM"/>
    </source>
</evidence>
<sequence length="165" mass="18438">MFVKINDFAKEWEEELKLTEKVMGALTDDSLSREVIPGRRTLGDIAWHLVLSPHYMTGCGLVFDGPAGGKEVPASAAVIAEEYGRISRALLEAVKTQWSDDSLLETVDMMGESWANGVTLRFTLMHQAHHRGQMTVLMRQAGLRIPEVYGQTYDSWIEAGMEPLK</sequence>
<proteinExistence type="inferred from homology"/>